<dbReference type="AlphaFoldDB" id="A0A932ZV90"/>
<feature type="domain" description="Insertion element IS402-like" evidence="1">
    <location>
        <begin position="6"/>
        <end position="80"/>
    </location>
</feature>
<dbReference type="InterPro" id="IPR052909">
    <property type="entry name" value="Transposase_6_like"/>
</dbReference>
<dbReference type="EMBL" id="JACQRX010000004">
    <property type="protein sequence ID" value="MBI4250832.1"/>
    <property type="molecule type" value="Genomic_DNA"/>
</dbReference>
<feature type="non-terminal residue" evidence="2">
    <location>
        <position position="135"/>
    </location>
</feature>
<gene>
    <name evidence="2" type="ORF">HY618_00095</name>
</gene>
<dbReference type="Pfam" id="PF13340">
    <property type="entry name" value="DUF4096"/>
    <property type="match status" value="1"/>
</dbReference>
<evidence type="ECO:0000313" key="3">
    <source>
        <dbReference type="Proteomes" id="UP000752292"/>
    </source>
</evidence>
<dbReference type="PANTHER" id="PTHR46637">
    <property type="entry name" value="TIS1421-TRANSPOSASE PROTEIN A"/>
    <property type="match status" value="1"/>
</dbReference>
<reference evidence="2" key="1">
    <citation type="submission" date="2020-07" db="EMBL/GenBank/DDBJ databases">
        <title>Huge and variable diversity of episymbiotic CPR bacteria and DPANN archaea in groundwater ecosystems.</title>
        <authorList>
            <person name="He C.Y."/>
            <person name="Keren R."/>
            <person name="Whittaker M."/>
            <person name="Farag I.F."/>
            <person name="Doudna J."/>
            <person name="Cate J.H.D."/>
            <person name="Banfield J.F."/>
        </authorList>
    </citation>
    <scope>NUCLEOTIDE SEQUENCE</scope>
    <source>
        <strain evidence="2">NC_groundwater_1370_Ag_S-0.2um_69_93</strain>
    </source>
</reference>
<dbReference type="Proteomes" id="UP000752292">
    <property type="component" value="Unassembled WGS sequence"/>
</dbReference>
<accession>A0A932ZV90</accession>
<organism evidence="2 3">
    <name type="scientific">Tectimicrobiota bacterium</name>
    <dbReference type="NCBI Taxonomy" id="2528274"/>
    <lineage>
        <taxon>Bacteria</taxon>
        <taxon>Pseudomonadati</taxon>
        <taxon>Nitrospinota/Tectimicrobiota group</taxon>
        <taxon>Candidatus Tectimicrobiota</taxon>
    </lineage>
</organism>
<evidence type="ECO:0000313" key="2">
    <source>
        <dbReference type="EMBL" id="MBI4250832.1"/>
    </source>
</evidence>
<dbReference type="InterPro" id="IPR025161">
    <property type="entry name" value="IS402-like_dom"/>
</dbReference>
<sequence>MAWHGVTDAQWEAIRVHLLRRKRSPKGGCPRADDCKCFEGLLWILWTGAPWSALPRQYGAKSTVHRRLAEWTADETLLNLWQAFLARLSERSQVRWNECFIDGTFITAKKGATWSGKPSAARERSSWYWPMARVL</sequence>
<proteinExistence type="predicted"/>
<name>A0A932ZV90_UNCTE</name>
<protein>
    <submittedName>
        <fullName evidence="2">Transposase</fullName>
    </submittedName>
</protein>
<evidence type="ECO:0000259" key="1">
    <source>
        <dbReference type="Pfam" id="PF13340"/>
    </source>
</evidence>
<comment type="caution">
    <text evidence="2">The sequence shown here is derived from an EMBL/GenBank/DDBJ whole genome shotgun (WGS) entry which is preliminary data.</text>
</comment>
<dbReference type="PANTHER" id="PTHR46637:SF1">
    <property type="entry name" value="BLL5188 PROTEIN"/>
    <property type="match status" value="1"/>
</dbReference>